<feature type="region of interest" description="Disordered" evidence="12">
    <location>
        <begin position="26"/>
        <end position="67"/>
    </location>
</feature>
<evidence type="ECO:0000256" key="5">
    <source>
        <dbReference type="ARBA" id="ARBA00022605"/>
    </source>
</evidence>
<dbReference type="PANTHER" id="PTHR21225:SF12">
    <property type="entry name" value="PHOSPHO-2-DEHYDRO-3-DEOXYHEPTONATE ALDOLASE, TYROSINE-INHIBITED"/>
    <property type="match status" value="1"/>
</dbReference>
<evidence type="ECO:0000256" key="2">
    <source>
        <dbReference type="ARBA" id="ARBA00004688"/>
    </source>
</evidence>
<evidence type="ECO:0000256" key="3">
    <source>
        <dbReference type="ARBA" id="ARBA00007985"/>
    </source>
</evidence>
<reference evidence="14" key="1">
    <citation type="submission" date="2023-10" db="EMBL/GenBank/DDBJ databases">
        <authorList>
            <person name="Chen Y."/>
            <person name="Shah S."/>
            <person name="Dougan E. K."/>
            <person name="Thang M."/>
            <person name="Chan C."/>
        </authorList>
    </citation>
    <scope>NUCLEOTIDE SEQUENCE [LARGE SCALE GENOMIC DNA]</scope>
</reference>
<dbReference type="Pfam" id="PF00793">
    <property type="entry name" value="DAHP_synth_1"/>
    <property type="match status" value="1"/>
</dbReference>
<dbReference type="InterPro" id="IPR036397">
    <property type="entry name" value="RNaseH_sf"/>
</dbReference>
<dbReference type="EC" id="2.5.1.54" evidence="4"/>
<feature type="domain" description="DAHP synthetase I/KDSA" evidence="13">
    <location>
        <begin position="590"/>
        <end position="704"/>
    </location>
</feature>
<feature type="region of interest" description="Disordered" evidence="12">
    <location>
        <begin position="701"/>
        <end position="784"/>
    </location>
</feature>
<dbReference type="InterPro" id="IPR006219">
    <property type="entry name" value="DAHP_synth_1"/>
</dbReference>
<evidence type="ECO:0000256" key="7">
    <source>
        <dbReference type="ARBA" id="ARBA00023141"/>
    </source>
</evidence>
<evidence type="ECO:0000313" key="15">
    <source>
        <dbReference type="Proteomes" id="UP001189429"/>
    </source>
</evidence>
<evidence type="ECO:0000313" key="14">
    <source>
        <dbReference type="EMBL" id="CAK0845882.1"/>
    </source>
</evidence>
<dbReference type="InterPro" id="IPR006218">
    <property type="entry name" value="DAHP1/KDSA"/>
</dbReference>
<comment type="function">
    <text evidence="1">Stereospecific condensation of phosphoenolpyruvate (PEP) and D-erythrose-4-phosphate (E4P) giving rise to 3-deoxy-D-arabino-heptulosonate-7-phosphate (DAHP).</text>
</comment>
<feature type="region of interest" description="Disordered" evidence="12">
    <location>
        <begin position="809"/>
        <end position="916"/>
    </location>
</feature>
<evidence type="ECO:0000256" key="4">
    <source>
        <dbReference type="ARBA" id="ARBA00012694"/>
    </source>
</evidence>
<gene>
    <name evidence="14" type="ORF">PCOR1329_LOCUS39535</name>
</gene>
<dbReference type="SUPFAM" id="SSF51569">
    <property type="entry name" value="Aldolase"/>
    <property type="match status" value="1"/>
</dbReference>
<keyword evidence="6" id="KW-0808">Transferase</keyword>
<evidence type="ECO:0000256" key="6">
    <source>
        <dbReference type="ARBA" id="ARBA00022679"/>
    </source>
</evidence>
<name>A0ABN9TJ02_9DINO</name>
<evidence type="ECO:0000259" key="13">
    <source>
        <dbReference type="Pfam" id="PF00793"/>
    </source>
</evidence>
<accession>A0ABN9TJ02</accession>
<evidence type="ECO:0000256" key="1">
    <source>
        <dbReference type="ARBA" id="ARBA00003726"/>
    </source>
</evidence>
<evidence type="ECO:0000256" key="12">
    <source>
        <dbReference type="SAM" id="MobiDB-lite"/>
    </source>
</evidence>
<dbReference type="InterPro" id="IPR013785">
    <property type="entry name" value="Aldolase_TIM"/>
</dbReference>
<comment type="pathway">
    <text evidence="2">Metabolic intermediate biosynthesis; chorismate biosynthesis; chorismate from D-erythrose 4-phosphate and phosphoenolpyruvate: step 1/7.</text>
</comment>
<comment type="catalytic activity">
    <reaction evidence="11">
        <text>D-erythrose 4-phosphate + phosphoenolpyruvate + H2O = 7-phospho-2-dehydro-3-deoxy-D-arabino-heptonate + phosphate</text>
        <dbReference type="Rhea" id="RHEA:14717"/>
        <dbReference type="ChEBI" id="CHEBI:15377"/>
        <dbReference type="ChEBI" id="CHEBI:16897"/>
        <dbReference type="ChEBI" id="CHEBI:43474"/>
        <dbReference type="ChEBI" id="CHEBI:58394"/>
        <dbReference type="ChEBI" id="CHEBI:58702"/>
        <dbReference type="EC" id="2.5.1.54"/>
    </reaction>
</comment>
<evidence type="ECO:0000256" key="9">
    <source>
        <dbReference type="ARBA" id="ARBA00031349"/>
    </source>
</evidence>
<sequence length="916" mass="98752">MKEAEARAAEAEWRRWSAVEQRAAKLASGGRRDPAAEDAWLQQAARIHEGDEPQEDPPTAAAAGAAAVAAADGANATDLAGEAGPRSGSAMRWARRLLLLKAASIAWERGGPALQRALSEAGPLHYGVRAGGKWHTHACYADNWFLYAASHKQLHDMVATLTGAMLSLGLFWKLSSMCVLTPMPGNRMWHWQVPQPEDEIFAARPEGYTGVTETPGNRALPVCAVVGTWLVPEVEETMVLGTLLHRTGAAAIAVQHRERLAVKAFYATTALRSRELSLKERFSLYSETVPATLLLGCESWVLTNTLVLRLKQMEGGMLRKMAGVRKFTEPTRWTRQSPAEPLLTIQGDSQIVVDWVEGRARCRNQALLPILREAQETLGQTLGRGARPPQVGQCLVHRVYRENNKTADAMATRAVAERRSLRMGLAQALPWQPAWPWRLSAAFDGGRRGTHAGCGWAIWIQAPDRWCWVNSIGYCNVDIGHKFLQYATNDAVTALAHDGEPQVDVAGIAALAAASGDSSRRRGGARPPRTAAMAPRPRHCRSRAAAAGPERLVLGAALLLCLPRGGGGSRLPLPKPLRRFVNESRAQVAAILGGEDDRLMAVVGPCSVHDPVAVREYAQDGEKLRELAEALREDVFVVMRSYLEKPRTSVGWRGIVSDPDLSGEDDMERGIEVLPAALEFLDPLAAPYFEDLVTYGTLGARTVETGPDPPGARRLAADGGRAQERPRRRRAERGQRRGGRVGAAAPRGAGRLREGPRRGGTREPQRARGAPGRLLGPELRPGESVADAVRRLSKAGLGHRRVVVDCSHANSGKRHEGQLDSCRAVGAQATPAGGGGQRRDRGGHGRELPAGREPAAEPGRDQGLGPGVRPQRHGRLHGLRHDAGPPPGVGRGEEPEAGLGLGRHLSSLSPRAPARS</sequence>
<feature type="compositionally biased region" description="Basic residues" evidence="12">
    <location>
        <begin position="726"/>
        <end position="739"/>
    </location>
</feature>
<evidence type="ECO:0000256" key="11">
    <source>
        <dbReference type="ARBA" id="ARBA00047508"/>
    </source>
</evidence>
<keyword evidence="15" id="KW-1185">Reference proteome</keyword>
<protein>
    <recommendedName>
        <fullName evidence="4">3-deoxy-7-phosphoheptulonate synthase</fullName>
        <ecNumber evidence="4">2.5.1.54</ecNumber>
    </recommendedName>
    <alternativeName>
        <fullName evidence="10">3-deoxy-D-arabino-heptulosonate 7-phosphate synthase</fullName>
    </alternativeName>
    <alternativeName>
        <fullName evidence="9">DAHP synthase</fullName>
    </alternativeName>
    <alternativeName>
        <fullName evidence="8">Phospho-2-keto-3-deoxyheptonate aldolase</fullName>
    </alternativeName>
</protein>
<dbReference type="EMBL" id="CAUYUJ010014772">
    <property type="protein sequence ID" value="CAK0845882.1"/>
    <property type="molecule type" value="Genomic_DNA"/>
</dbReference>
<dbReference type="Gene3D" id="3.30.420.10">
    <property type="entry name" value="Ribonuclease H-like superfamily/Ribonuclease H"/>
    <property type="match status" value="1"/>
</dbReference>
<feature type="compositionally biased region" description="Basic and acidic residues" evidence="12">
    <location>
        <begin position="837"/>
        <end position="860"/>
    </location>
</feature>
<dbReference type="Gene3D" id="3.20.20.70">
    <property type="entry name" value="Aldolase class I"/>
    <property type="match status" value="2"/>
</dbReference>
<dbReference type="Proteomes" id="UP001189429">
    <property type="component" value="Unassembled WGS sequence"/>
</dbReference>
<evidence type="ECO:0000256" key="10">
    <source>
        <dbReference type="ARBA" id="ARBA00032193"/>
    </source>
</evidence>
<organism evidence="14 15">
    <name type="scientific">Prorocentrum cordatum</name>
    <dbReference type="NCBI Taxonomy" id="2364126"/>
    <lineage>
        <taxon>Eukaryota</taxon>
        <taxon>Sar</taxon>
        <taxon>Alveolata</taxon>
        <taxon>Dinophyceae</taxon>
        <taxon>Prorocentrales</taxon>
        <taxon>Prorocentraceae</taxon>
        <taxon>Prorocentrum</taxon>
    </lineage>
</organism>
<feature type="compositionally biased region" description="Low complexity" evidence="12">
    <location>
        <begin position="525"/>
        <end position="535"/>
    </location>
</feature>
<feature type="region of interest" description="Disordered" evidence="12">
    <location>
        <begin position="517"/>
        <end position="539"/>
    </location>
</feature>
<keyword evidence="5" id="KW-0028">Amino-acid biosynthesis</keyword>
<proteinExistence type="inferred from homology"/>
<comment type="caution">
    <text evidence="14">The sequence shown here is derived from an EMBL/GenBank/DDBJ whole genome shotgun (WGS) entry which is preliminary data.</text>
</comment>
<comment type="similarity">
    <text evidence="3">Belongs to the class-I DAHP synthase family.</text>
</comment>
<keyword evidence="7" id="KW-0057">Aromatic amino acid biosynthesis</keyword>
<dbReference type="PANTHER" id="PTHR21225">
    <property type="entry name" value="PHOSPHO-2-DEHYDRO-3-DEOXYHEPTONATE ALDOLASE DAHP SYNTHETASE"/>
    <property type="match status" value="1"/>
</dbReference>
<feature type="compositionally biased region" description="Basic and acidic residues" evidence="12">
    <location>
        <begin position="751"/>
        <end position="766"/>
    </location>
</feature>
<evidence type="ECO:0000256" key="8">
    <source>
        <dbReference type="ARBA" id="ARBA00031111"/>
    </source>
</evidence>